<dbReference type="GO" id="GO:0004040">
    <property type="term" value="F:amidase activity"/>
    <property type="evidence" value="ECO:0007669"/>
    <property type="project" value="InterPro"/>
</dbReference>
<dbReference type="Gene3D" id="2.30.30.40">
    <property type="entry name" value="SH3 Domains"/>
    <property type="match status" value="1"/>
</dbReference>
<dbReference type="RefSeq" id="WP_212821509.1">
    <property type="nucleotide sequence ID" value="NZ_AP023416.1"/>
</dbReference>
<dbReference type="PROSITE" id="PS51781">
    <property type="entry name" value="SH3B"/>
    <property type="match status" value="1"/>
</dbReference>
<dbReference type="KEGG" id="vfa:MM35RIKEN_19380"/>
<dbReference type="InterPro" id="IPR036439">
    <property type="entry name" value="Dockerin_dom_sf"/>
</dbReference>
<dbReference type="SUPFAM" id="SSF63446">
    <property type="entry name" value="Type I dockerin domain"/>
    <property type="match status" value="1"/>
</dbReference>
<keyword evidence="4" id="KW-0614">Plasmid</keyword>
<dbReference type="InterPro" id="IPR016134">
    <property type="entry name" value="Dockerin_dom"/>
</dbReference>
<geneLocation type="plasmid" evidence="4 5">
    <name>pMM35_01</name>
</geneLocation>
<feature type="domain" description="SH3b" evidence="3">
    <location>
        <begin position="36"/>
        <end position="114"/>
    </location>
</feature>
<accession>A0A810Q1Q9</accession>
<dbReference type="Proteomes" id="UP000681343">
    <property type="component" value="Plasmid pMM35_01"/>
</dbReference>
<sequence length="588" mass="64491">MTASVTKVNTVKQIISALLVLLLLAGMIIPVLGSVGTDAYVNDDEINVRTGPGTGYGTVLFNGSKSIRLYRGQYVRVIAVQRGSDGYDWYQIVFVYKGYTKVGYMRSDFITYIGDDRAYRKYLDEQGFPKSYQPYLRALYAASGGKWTFVAYKTGLDWKKALENESTLGRALLHWSYDTAQRSTAPGAYDSSTGEWRQFEPGWYAASRETVAYYMDPRSYLTDGTCIAFELLSSNNAITRDQLKKVLGDCVWATDELIDEFIQAGKEANVSPIYLAVKARGEIGTGATKNATGYPLSDGKKYYNFFNIGAYGGSDPNYNGILYAQKEGWDTSYKALLGGAKFISGSYIAKGQNTMFLQRFNFSKTNTFEHQYATDITYAYMGGWDTYGSYAENNMLGVNLIISVPILENMPAVTKLPTARYEDEYVDPEPEPEPEPEPNPNPEPSERYDYVNELNLRLSDSYLSGFTLGTPVKSLISQIKSVNKNATVTVTARGEAVAGSALVATGQVLTIQDAAGTYTYTCVVYGDANGDGRIAATDLLAVKKHILGTQTLSGAYARAAQLSGSKIAATSLLAIKKHILGTAPIVQK</sequence>
<dbReference type="InterPro" id="IPR003646">
    <property type="entry name" value="SH3-like_bac-type"/>
</dbReference>
<proteinExistence type="predicted"/>
<evidence type="ECO:0000256" key="1">
    <source>
        <dbReference type="SAM" id="MobiDB-lite"/>
    </source>
</evidence>
<dbReference type="CDD" id="cd14256">
    <property type="entry name" value="Dockerin_I"/>
    <property type="match status" value="1"/>
</dbReference>
<evidence type="ECO:0000313" key="5">
    <source>
        <dbReference type="Proteomes" id="UP000681343"/>
    </source>
</evidence>
<dbReference type="InterPro" id="IPR018247">
    <property type="entry name" value="EF_Hand_1_Ca_BS"/>
</dbReference>
<evidence type="ECO:0000259" key="2">
    <source>
        <dbReference type="PROSITE" id="PS51766"/>
    </source>
</evidence>
<feature type="domain" description="Dockerin" evidence="2">
    <location>
        <begin position="521"/>
        <end position="585"/>
    </location>
</feature>
<evidence type="ECO:0000313" key="4">
    <source>
        <dbReference type="EMBL" id="BCK79746.1"/>
    </source>
</evidence>
<dbReference type="Gene3D" id="1.10.1330.10">
    <property type="entry name" value="Dockerin domain"/>
    <property type="match status" value="1"/>
</dbReference>
<name>A0A810Q1Q9_9FIRM</name>
<dbReference type="PROSITE" id="PS00018">
    <property type="entry name" value="EF_HAND_1"/>
    <property type="match status" value="1"/>
</dbReference>
<reference evidence="4" key="1">
    <citation type="submission" date="2020-09" db="EMBL/GenBank/DDBJ databases">
        <title>New species isolated from human feces.</title>
        <authorList>
            <person name="Kitahara M."/>
            <person name="Shigeno Y."/>
            <person name="Shime M."/>
            <person name="Matsumoto Y."/>
            <person name="Nakamura S."/>
            <person name="Motooka D."/>
            <person name="Fukuoka S."/>
            <person name="Nishikawa H."/>
            <person name="Benno Y."/>
        </authorList>
    </citation>
    <scope>NUCLEOTIDE SEQUENCE</scope>
    <source>
        <strain evidence="4">MM35</strain>
        <plasmid evidence="4">pMM35_01</plasmid>
    </source>
</reference>
<gene>
    <name evidence="4" type="ORF">MM35RIKEN_19380</name>
</gene>
<dbReference type="Pfam" id="PF00404">
    <property type="entry name" value="Dockerin_1"/>
    <property type="match status" value="1"/>
</dbReference>
<feature type="region of interest" description="Disordered" evidence="1">
    <location>
        <begin position="423"/>
        <end position="447"/>
    </location>
</feature>
<dbReference type="InterPro" id="IPR002901">
    <property type="entry name" value="MGlyc_endo_b_GlcNAc-like_dom"/>
</dbReference>
<feature type="compositionally biased region" description="Acidic residues" evidence="1">
    <location>
        <begin position="424"/>
        <end position="436"/>
    </location>
</feature>
<dbReference type="PROSITE" id="PS51766">
    <property type="entry name" value="DOCKERIN"/>
    <property type="match status" value="1"/>
</dbReference>
<evidence type="ECO:0008006" key="6">
    <source>
        <dbReference type="Google" id="ProtNLM"/>
    </source>
</evidence>
<dbReference type="InterPro" id="IPR002105">
    <property type="entry name" value="Dockerin_1_rpt"/>
</dbReference>
<dbReference type="EMBL" id="AP023416">
    <property type="protein sequence ID" value="BCK79746.1"/>
    <property type="molecule type" value="Genomic_DNA"/>
</dbReference>
<dbReference type="GO" id="GO:0000272">
    <property type="term" value="P:polysaccharide catabolic process"/>
    <property type="evidence" value="ECO:0007669"/>
    <property type="project" value="InterPro"/>
</dbReference>
<organism evidence="4 5">
    <name type="scientific">Vescimonas fastidiosa</name>
    <dbReference type="NCBI Taxonomy" id="2714353"/>
    <lineage>
        <taxon>Bacteria</taxon>
        <taxon>Bacillati</taxon>
        <taxon>Bacillota</taxon>
        <taxon>Clostridia</taxon>
        <taxon>Eubacteriales</taxon>
        <taxon>Oscillospiraceae</taxon>
        <taxon>Vescimonas</taxon>
    </lineage>
</organism>
<keyword evidence="5" id="KW-1185">Reference proteome</keyword>
<dbReference type="GO" id="GO:0004553">
    <property type="term" value="F:hydrolase activity, hydrolyzing O-glycosyl compounds"/>
    <property type="evidence" value="ECO:0007669"/>
    <property type="project" value="InterPro"/>
</dbReference>
<evidence type="ECO:0000259" key="3">
    <source>
        <dbReference type="PROSITE" id="PS51781"/>
    </source>
</evidence>
<dbReference type="AlphaFoldDB" id="A0A810Q1Q9"/>
<dbReference type="SMART" id="SM00047">
    <property type="entry name" value="LYZ2"/>
    <property type="match status" value="1"/>
</dbReference>
<protein>
    <recommendedName>
        <fullName evidence="6">Beta-N-acetylglucosaminidase</fullName>
    </recommendedName>
</protein>